<keyword evidence="4" id="KW-1133">Transmembrane helix</keyword>
<name>A0A448XDN8_9PLAT</name>
<dbReference type="Proteomes" id="UP000784294">
    <property type="component" value="Unassembled WGS sequence"/>
</dbReference>
<evidence type="ECO:0000256" key="4">
    <source>
        <dbReference type="ARBA" id="ARBA00022989"/>
    </source>
</evidence>
<reference evidence="8" key="1">
    <citation type="submission" date="2018-11" db="EMBL/GenBank/DDBJ databases">
        <authorList>
            <consortium name="Pathogen Informatics"/>
        </authorList>
    </citation>
    <scope>NUCLEOTIDE SEQUENCE</scope>
</reference>
<dbReference type="GO" id="GO:0035269">
    <property type="term" value="P:protein O-linked glycosylation via mannose"/>
    <property type="evidence" value="ECO:0007669"/>
    <property type="project" value="TreeGrafter"/>
</dbReference>
<organism evidence="8 9">
    <name type="scientific">Protopolystoma xenopodis</name>
    <dbReference type="NCBI Taxonomy" id="117903"/>
    <lineage>
        <taxon>Eukaryota</taxon>
        <taxon>Metazoa</taxon>
        <taxon>Spiralia</taxon>
        <taxon>Lophotrochozoa</taxon>
        <taxon>Platyhelminthes</taxon>
        <taxon>Monogenea</taxon>
        <taxon>Polyopisthocotylea</taxon>
        <taxon>Polystomatidea</taxon>
        <taxon>Polystomatidae</taxon>
        <taxon>Protopolystoma</taxon>
    </lineage>
</organism>
<dbReference type="AlphaFoldDB" id="A0A448XDN8"/>
<evidence type="ECO:0000313" key="8">
    <source>
        <dbReference type="EMBL" id="VEL34228.1"/>
    </source>
</evidence>
<gene>
    <name evidence="8" type="ORF">PXEA_LOCUS27668</name>
</gene>
<evidence type="ECO:0000256" key="1">
    <source>
        <dbReference type="ARBA" id="ARBA00004606"/>
    </source>
</evidence>
<dbReference type="InterPro" id="IPR051292">
    <property type="entry name" value="Xyl/GlcA_transferase"/>
</dbReference>
<dbReference type="PANTHER" id="PTHR12270">
    <property type="entry name" value="GLYCOSYLTRANSFERASE-RELATED"/>
    <property type="match status" value="1"/>
</dbReference>
<evidence type="ECO:0000256" key="6">
    <source>
        <dbReference type="ARBA" id="ARBA00023180"/>
    </source>
</evidence>
<evidence type="ECO:0000313" key="9">
    <source>
        <dbReference type="Proteomes" id="UP000784294"/>
    </source>
</evidence>
<evidence type="ECO:0000256" key="3">
    <source>
        <dbReference type="ARBA" id="ARBA00022968"/>
    </source>
</evidence>
<feature type="region of interest" description="Disordered" evidence="7">
    <location>
        <begin position="38"/>
        <end position="88"/>
    </location>
</feature>
<dbReference type="EMBL" id="CAAALY010247239">
    <property type="protein sequence ID" value="VEL34228.1"/>
    <property type="molecule type" value="Genomic_DNA"/>
</dbReference>
<accession>A0A448XDN8</accession>
<dbReference type="GO" id="GO:0042285">
    <property type="term" value="F:xylosyltransferase activity"/>
    <property type="evidence" value="ECO:0007669"/>
    <property type="project" value="TreeGrafter"/>
</dbReference>
<dbReference type="PANTHER" id="PTHR12270:SF52">
    <property type="entry name" value="GLYCOSYLTRANSFERASE-LIKE PROTEIN GNT13-RELATED"/>
    <property type="match status" value="1"/>
</dbReference>
<protein>
    <submittedName>
        <fullName evidence="8">Uncharacterized protein</fullName>
    </submittedName>
</protein>
<dbReference type="GO" id="GO:0015020">
    <property type="term" value="F:glucuronosyltransferase activity"/>
    <property type="evidence" value="ECO:0007669"/>
    <property type="project" value="TreeGrafter"/>
</dbReference>
<keyword evidence="3" id="KW-0735">Signal-anchor</keyword>
<feature type="compositionally biased region" description="Basic and acidic residues" evidence="7">
    <location>
        <begin position="67"/>
        <end position="85"/>
    </location>
</feature>
<evidence type="ECO:0000256" key="7">
    <source>
        <dbReference type="SAM" id="MobiDB-lite"/>
    </source>
</evidence>
<sequence length="207" mass="23279">MHPQEVNNKQTNGYSDSESTKIALILPAFELRSESITKSDCGSDTRGCQNRHHIEGAQTPSIPSKSLENHKQDDVHRQARQERISNPRPEAYLRNLQNSIESGDRTVDKSIEAVEEYNQIESEKSETSIKVSTQSFARALRETEGEGTHNLSFLASKSDLLEAISSGKVEQFLLRRWPMGHAPTNYSRWMGSQQAYEVSHCSVALAF</sequence>
<keyword evidence="2" id="KW-0812">Transmembrane</keyword>
<dbReference type="OrthoDB" id="411524at2759"/>
<keyword evidence="6" id="KW-0325">Glycoprotein</keyword>
<proteinExistence type="predicted"/>
<evidence type="ECO:0000256" key="2">
    <source>
        <dbReference type="ARBA" id="ARBA00022692"/>
    </source>
</evidence>
<comment type="subcellular location">
    <subcellularLocation>
        <location evidence="1">Membrane</location>
        <topology evidence="1">Single-pass type II membrane protein</topology>
    </subcellularLocation>
</comment>
<dbReference type="GO" id="GO:0016020">
    <property type="term" value="C:membrane"/>
    <property type="evidence" value="ECO:0007669"/>
    <property type="project" value="UniProtKB-SubCell"/>
</dbReference>
<keyword evidence="5" id="KW-0472">Membrane</keyword>
<comment type="caution">
    <text evidence="8">The sequence shown here is derived from an EMBL/GenBank/DDBJ whole genome shotgun (WGS) entry which is preliminary data.</text>
</comment>
<evidence type="ECO:0000256" key="5">
    <source>
        <dbReference type="ARBA" id="ARBA00023136"/>
    </source>
</evidence>
<keyword evidence="9" id="KW-1185">Reference proteome</keyword>